<protein>
    <submittedName>
        <fullName evidence="2">Uncharacterized protein</fullName>
    </submittedName>
</protein>
<organism evidence="2 3">
    <name type="scientific">Lentithecium fluviatile CBS 122367</name>
    <dbReference type="NCBI Taxonomy" id="1168545"/>
    <lineage>
        <taxon>Eukaryota</taxon>
        <taxon>Fungi</taxon>
        <taxon>Dikarya</taxon>
        <taxon>Ascomycota</taxon>
        <taxon>Pezizomycotina</taxon>
        <taxon>Dothideomycetes</taxon>
        <taxon>Pleosporomycetidae</taxon>
        <taxon>Pleosporales</taxon>
        <taxon>Massarineae</taxon>
        <taxon>Lentitheciaceae</taxon>
        <taxon>Lentithecium</taxon>
    </lineage>
</organism>
<accession>A0A6G1IXP8</accession>
<proteinExistence type="predicted"/>
<keyword evidence="3" id="KW-1185">Reference proteome</keyword>
<name>A0A6G1IXP8_9PLEO</name>
<dbReference type="AlphaFoldDB" id="A0A6G1IXP8"/>
<reference evidence="2" key="1">
    <citation type="journal article" date="2020" name="Stud. Mycol.">
        <title>101 Dothideomycetes genomes: a test case for predicting lifestyles and emergence of pathogens.</title>
        <authorList>
            <person name="Haridas S."/>
            <person name="Albert R."/>
            <person name="Binder M."/>
            <person name="Bloem J."/>
            <person name="Labutti K."/>
            <person name="Salamov A."/>
            <person name="Andreopoulos B."/>
            <person name="Baker S."/>
            <person name="Barry K."/>
            <person name="Bills G."/>
            <person name="Bluhm B."/>
            <person name="Cannon C."/>
            <person name="Castanera R."/>
            <person name="Culley D."/>
            <person name="Daum C."/>
            <person name="Ezra D."/>
            <person name="Gonzalez J."/>
            <person name="Henrissat B."/>
            <person name="Kuo A."/>
            <person name="Liang C."/>
            <person name="Lipzen A."/>
            <person name="Lutzoni F."/>
            <person name="Magnuson J."/>
            <person name="Mondo S."/>
            <person name="Nolan M."/>
            <person name="Ohm R."/>
            <person name="Pangilinan J."/>
            <person name="Park H.-J."/>
            <person name="Ramirez L."/>
            <person name="Alfaro M."/>
            <person name="Sun H."/>
            <person name="Tritt A."/>
            <person name="Yoshinaga Y."/>
            <person name="Zwiers L.-H."/>
            <person name="Turgeon B."/>
            <person name="Goodwin S."/>
            <person name="Spatafora J."/>
            <person name="Crous P."/>
            <person name="Grigoriev I."/>
        </authorList>
    </citation>
    <scope>NUCLEOTIDE SEQUENCE</scope>
    <source>
        <strain evidence="2">CBS 122367</strain>
    </source>
</reference>
<dbReference type="EMBL" id="MU005585">
    <property type="protein sequence ID" value="KAF2683027.1"/>
    <property type="molecule type" value="Genomic_DNA"/>
</dbReference>
<gene>
    <name evidence="2" type="ORF">K458DRAFT_419249</name>
</gene>
<evidence type="ECO:0000313" key="3">
    <source>
        <dbReference type="Proteomes" id="UP000799291"/>
    </source>
</evidence>
<dbReference type="Proteomes" id="UP000799291">
    <property type="component" value="Unassembled WGS sequence"/>
</dbReference>
<evidence type="ECO:0000313" key="2">
    <source>
        <dbReference type="EMBL" id="KAF2683027.1"/>
    </source>
</evidence>
<feature type="region of interest" description="Disordered" evidence="1">
    <location>
        <begin position="1"/>
        <end position="20"/>
    </location>
</feature>
<sequence length="227" mass="25397">MTSSRDSPDGVDSTKDVPAERITKLSEANLRIHTAACQNNKCSVADLIPAEDLRAAKHDTYRQRFGDYDKLSDEDFSQNEVNLAARREASFDALKLYSGSFASPYTPMDRFIAASPTQEPHPWLARTALENVGVASGDSEEVDVQRLASEMTLVDPEPEGGPEAEIGSPRPSSDTYSLARCRETCLETTKEKKEQHRGTRNWKVVKMRKRKPTDRARKARNTPPTER</sequence>
<feature type="region of interest" description="Disordered" evidence="1">
    <location>
        <begin position="151"/>
        <end position="227"/>
    </location>
</feature>
<dbReference type="OrthoDB" id="3778648at2759"/>
<feature type="compositionally biased region" description="Basic and acidic residues" evidence="1">
    <location>
        <begin position="180"/>
        <end position="197"/>
    </location>
</feature>
<evidence type="ECO:0000256" key="1">
    <source>
        <dbReference type="SAM" id="MobiDB-lite"/>
    </source>
</evidence>
<feature type="compositionally biased region" description="Basic residues" evidence="1">
    <location>
        <begin position="198"/>
        <end position="220"/>
    </location>
</feature>